<gene>
    <name evidence="3" type="ORF">DD237_005833</name>
    <name evidence="2" type="ORF">DD238_004917</name>
</gene>
<proteinExistence type="predicted"/>
<dbReference type="PANTHER" id="PTHR43347:SF3">
    <property type="entry name" value="ACYL-COA SYNTHETASE SHORT-CHAIN FAMILY MEMBER 3, MITOCHONDRIAL"/>
    <property type="match status" value="1"/>
</dbReference>
<evidence type="ECO:0000313" key="2">
    <source>
        <dbReference type="EMBL" id="RMX65534.1"/>
    </source>
</evidence>
<dbReference type="PANTHER" id="PTHR43347">
    <property type="entry name" value="ACYL-COA SYNTHETASE"/>
    <property type="match status" value="1"/>
</dbReference>
<organism evidence="2 4">
    <name type="scientific">Peronospora effusa</name>
    <dbReference type="NCBI Taxonomy" id="542832"/>
    <lineage>
        <taxon>Eukaryota</taxon>
        <taxon>Sar</taxon>
        <taxon>Stramenopiles</taxon>
        <taxon>Oomycota</taxon>
        <taxon>Peronosporomycetes</taxon>
        <taxon>Peronosporales</taxon>
        <taxon>Peronosporaceae</taxon>
        <taxon>Peronospora</taxon>
    </lineage>
</organism>
<dbReference type="EMBL" id="QKXF01000161">
    <property type="protein sequence ID" value="RQM15315.1"/>
    <property type="molecule type" value="Genomic_DNA"/>
</dbReference>
<sequence>MRNIFDITQDDTFFAASDMGRTVGHSLAVYGPLVHECTSVLYAGKPVGTPNAGAYGRLVTEYGIKSMFTAPTALRAIRKEDSNGLLLKAKKDEIRKTRETMFVAGECGDPKTLNFFQRSLVYLLSTTGLWQTETGWPITAPCFGMQNDDVTEEGHPRSKVGSVARPVPGWDVQLLTAANADYNEHHGFNHENVEKDAELVVKLPLPPGTISQTAFVLSMLSDFQVTTTLKIQDTSTKKASSTSSSKWRDVRGEMGSFVWLKDVGLVDALPKTRSDKVMRATIKAVADSDPFCVPATIDNAAVLDDIHVELQKLGYVKTKSIVTGK</sequence>
<reference evidence="4 5" key="1">
    <citation type="submission" date="2018-06" db="EMBL/GenBank/DDBJ databases">
        <title>Comparative genomics of downy mildews reveals potential adaptations to biotrophy.</title>
        <authorList>
            <person name="Fletcher K."/>
            <person name="Klosterman S.J."/>
            <person name="Derevnina L."/>
            <person name="Martin F."/>
            <person name="Koike S."/>
            <person name="Reyes Chin-Wo S."/>
            <person name="Mou B."/>
            <person name="Michelmore R."/>
        </authorList>
    </citation>
    <scope>NUCLEOTIDE SEQUENCE [LARGE SCALE GENOMIC DNA]</scope>
    <source>
        <strain evidence="3 5">R13</strain>
        <strain evidence="2 4">R14</strain>
    </source>
</reference>
<dbReference type="Proteomes" id="UP000282087">
    <property type="component" value="Unassembled WGS sequence"/>
</dbReference>
<name>A0A3M6VFP4_9STRA</name>
<evidence type="ECO:0000313" key="4">
    <source>
        <dbReference type="Proteomes" id="UP000282087"/>
    </source>
</evidence>
<dbReference type="VEuPathDB" id="FungiDB:DD237_005833"/>
<dbReference type="Gene3D" id="3.40.50.12780">
    <property type="entry name" value="N-terminal domain of ligase-like"/>
    <property type="match status" value="1"/>
</dbReference>
<protein>
    <recommendedName>
        <fullName evidence="1">AMP-dependent synthetase/ligase domain-containing protein</fullName>
    </recommendedName>
</protein>
<comment type="caution">
    <text evidence="2">The sequence shown here is derived from an EMBL/GenBank/DDBJ whole genome shotgun (WGS) entry which is preliminary data.</text>
</comment>
<evidence type="ECO:0000259" key="1">
    <source>
        <dbReference type="Pfam" id="PF00501"/>
    </source>
</evidence>
<dbReference type="GO" id="GO:0050218">
    <property type="term" value="F:propionate-CoA ligase activity"/>
    <property type="evidence" value="ECO:0007669"/>
    <property type="project" value="TreeGrafter"/>
</dbReference>
<dbReference type="STRING" id="542832.A0A3M6VFP4"/>
<dbReference type="InterPro" id="IPR000873">
    <property type="entry name" value="AMP-dep_synth/lig_dom"/>
</dbReference>
<dbReference type="AlphaFoldDB" id="A0A3M6VFP4"/>
<dbReference type="SUPFAM" id="SSF56801">
    <property type="entry name" value="Acetyl-CoA synthetase-like"/>
    <property type="match status" value="1"/>
</dbReference>
<feature type="domain" description="AMP-dependent synthetase/ligase" evidence="1">
    <location>
        <begin position="5"/>
        <end position="178"/>
    </location>
</feature>
<keyword evidence="4" id="KW-1185">Reference proteome</keyword>
<evidence type="ECO:0000313" key="3">
    <source>
        <dbReference type="EMBL" id="RQM15315.1"/>
    </source>
</evidence>
<dbReference type="Proteomes" id="UP000286097">
    <property type="component" value="Unassembled WGS sequence"/>
</dbReference>
<accession>A0A3M6VFP4</accession>
<dbReference type="Pfam" id="PF00501">
    <property type="entry name" value="AMP-binding"/>
    <property type="match status" value="1"/>
</dbReference>
<dbReference type="EMBL" id="QLLG01000243">
    <property type="protein sequence ID" value="RMX65534.1"/>
    <property type="molecule type" value="Genomic_DNA"/>
</dbReference>
<evidence type="ECO:0000313" key="5">
    <source>
        <dbReference type="Proteomes" id="UP000286097"/>
    </source>
</evidence>
<dbReference type="InterPro" id="IPR042099">
    <property type="entry name" value="ANL_N_sf"/>
</dbReference>